<reference evidence="1" key="1">
    <citation type="submission" date="2020-05" db="EMBL/GenBank/DDBJ databases">
        <authorList>
            <person name="Chiriac C."/>
            <person name="Salcher M."/>
            <person name="Ghai R."/>
            <person name="Kavagutti S V."/>
        </authorList>
    </citation>
    <scope>NUCLEOTIDE SEQUENCE</scope>
</reference>
<sequence length="72" mass="7791">MDSGQSADVLAHDTCVVCWASVPRTLMHFHRAWHLDQDRRLADALALSVRQVAAPRNSLPGDAVLGACPPES</sequence>
<proteinExistence type="predicted"/>
<name>A0A6J6VPH0_9ZZZZ</name>
<accession>A0A6J6VPH0</accession>
<organism evidence="1">
    <name type="scientific">freshwater metagenome</name>
    <dbReference type="NCBI Taxonomy" id="449393"/>
    <lineage>
        <taxon>unclassified sequences</taxon>
        <taxon>metagenomes</taxon>
        <taxon>ecological metagenomes</taxon>
    </lineage>
</organism>
<protein>
    <submittedName>
        <fullName evidence="1">Unannotated protein</fullName>
    </submittedName>
</protein>
<dbReference type="EMBL" id="CAEZYQ010000057">
    <property type="protein sequence ID" value="CAB4773960.1"/>
    <property type="molecule type" value="Genomic_DNA"/>
</dbReference>
<evidence type="ECO:0000313" key="1">
    <source>
        <dbReference type="EMBL" id="CAB4773960.1"/>
    </source>
</evidence>
<gene>
    <name evidence="1" type="ORF">UFOPK2761_03558</name>
</gene>
<dbReference type="AlphaFoldDB" id="A0A6J6VPH0"/>